<sequence>MAKGNKLSANPADAHRKALRQKELKKNKAARKTNRDSAAAKKDTFELEDTIRKLTELEDSGKISPEDTTKLKDARFELARIKKIKEAYVKDHPDERHLVYRSTPRGPRNDAGDDAPRDARGKKMKTRRIFDERTGLPRHPERSLYYHPVMNPYGVPPPGMPYAERPLLPGEVDSEAEDESEEEEEDDEDDDDIPMPPDEEGLDDIPMPEGPPPGAPTEDQVEDDDFVPPLPDSPPPLPPGPPPAAIALSAPPLPPGPPPSAGFGAPGGPPNFAQGFIPPPPPGGPPVVAAPGYVPPPPGGPPGFAAGFVPPPPPVFAPGFVPPPPPGGPPVFAQRFVPPPPPGHGPGFVPPPPPGFPPGFVPPPASYAPPLPYAPRPPPPLPHKFTPPPSAHLPRRPDAPPATISAEPELRDFKKEATAFVPAALRKGKRKVASTGGVDAAPAVGAGAGGEGEGGEGDAEGGNGARPPDLVGAVRKKVKME</sequence>
<keyword evidence="4" id="KW-1185">Reference proteome</keyword>
<protein>
    <recommendedName>
        <fullName evidence="2">Wbp11/ELF5/Saf1 N-terminal domain-containing protein</fullName>
    </recommendedName>
</protein>
<dbReference type="AlphaFoldDB" id="A0A165KUX8"/>
<organism evidence="3 4">
    <name type="scientific">Exidia glandulosa HHB12029</name>
    <dbReference type="NCBI Taxonomy" id="1314781"/>
    <lineage>
        <taxon>Eukaryota</taxon>
        <taxon>Fungi</taxon>
        <taxon>Dikarya</taxon>
        <taxon>Basidiomycota</taxon>
        <taxon>Agaricomycotina</taxon>
        <taxon>Agaricomycetes</taxon>
        <taxon>Auriculariales</taxon>
        <taxon>Exidiaceae</taxon>
        <taxon>Exidia</taxon>
    </lineage>
</organism>
<feature type="region of interest" description="Disordered" evidence="1">
    <location>
        <begin position="319"/>
        <end position="411"/>
    </location>
</feature>
<feature type="compositionally biased region" description="Pro residues" evidence="1">
    <location>
        <begin position="319"/>
        <end position="329"/>
    </location>
</feature>
<feature type="domain" description="Wbp11/ELF5/Saf1 N-terminal" evidence="2">
    <location>
        <begin position="8"/>
        <end position="83"/>
    </location>
</feature>
<accession>A0A165KUX8</accession>
<dbReference type="STRING" id="1314781.A0A165KUX8"/>
<dbReference type="EMBL" id="KV425936">
    <property type="protein sequence ID" value="KZV96934.1"/>
    <property type="molecule type" value="Genomic_DNA"/>
</dbReference>
<feature type="compositionally biased region" description="Pro residues" evidence="1">
    <location>
        <begin position="228"/>
        <end position="244"/>
    </location>
</feature>
<evidence type="ECO:0000256" key="1">
    <source>
        <dbReference type="SAM" id="MobiDB-lite"/>
    </source>
</evidence>
<evidence type="ECO:0000313" key="3">
    <source>
        <dbReference type="EMBL" id="KZV96934.1"/>
    </source>
</evidence>
<dbReference type="InterPro" id="IPR019007">
    <property type="entry name" value="Wbp11/ELF5/Saf1_N"/>
</dbReference>
<reference evidence="3 4" key="1">
    <citation type="journal article" date="2016" name="Mol. Biol. Evol.">
        <title>Comparative Genomics of Early-Diverging Mushroom-Forming Fungi Provides Insights into the Origins of Lignocellulose Decay Capabilities.</title>
        <authorList>
            <person name="Nagy L.G."/>
            <person name="Riley R."/>
            <person name="Tritt A."/>
            <person name="Adam C."/>
            <person name="Daum C."/>
            <person name="Floudas D."/>
            <person name="Sun H."/>
            <person name="Yadav J.S."/>
            <person name="Pangilinan J."/>
            <person name="Larsson K.H."/>
            <person name="Matsuura K."/>
            <person name="Barry K."/>
            <person name="Labutti K."/>
            <person name="Kuo R."/>
            <person name="Ohm R.A."/>
            <person name="Bhattacharya S.S."/>
            <person name="Shirouzu T."/>
            <person name="Yoshinaga Y."/>
            <person name="Martin F.M."/>
            <person name="Grigoriev I.V."/>
            <person name="Hibbett D.S."/>
        </authorList>
    </citation>
    <scope>NUCLEOTIDE SEQUENCE [LARGE SCALE GENOMIC DNA]</scope>
    <source>
        <strain evidence="3 4">HHB12029</strain>
    </source>
</reference>
<feature type="region of interest" description="Disordered" evidence="1">
    <location>
        <begin position="428"/>
        <end position="481"/>
    </location>
</feature>
<dbReference type="Pfam" id="PF09429">
    <property type="entry name" value="Wbp11"/>
    <property type="match status" value="1"/>
</dbReference>
<feature type="compositionally biased region" description="Low complexity" evidence="1">
    <location>
        <begin position="436"/>
        <end position="445"/>
    </location>
</feature>
<feature type="compositionally biased region" description="Basic and acidic residues" evidence="1">
    <location>
        <begin position="128"/>
        <end position="144"/>
    </location>
</feature>
<gene>
    <name evidence="3" type="ORF">EXIGLDRAFT_833209</name>
</gene>
<dbReference type="GO" id="GO:0006396">
    <property type="term" value="P:RNA processing"/>
    <property type="evidence" value="ECO:0007669"/>
    <property type="project" value="InterPro"/>
</dbReference>
<feature type="compositionally biased region" description="Pro residues" evidence="1">
    <location>
        <begin position="251"/>
        <end position="260"/>
    </location>
</feature>
<feature type="non-terminal residue" evidence="3">
    <location>
        <position position="1"/>
    </location>
</feature>
<dbReference type="OrthoDB" id="205569at2759"/>
<feature type="compositionally biased region" description="Basic and acidic residues" evidence="1">
    <location>
        <begin position="13"/>
        <end position="26"/>
    </location>
</feature>
<proteinExistence type="predicted"/>
<evidence type="ECO:0000259" key="2">
    <source>
        <dbReference type="Pfam" id="PF09429"/>
    </source>
</evidence>
<name>A0A165KUX8_EXIGL</name>
<feature type="compositionally biased region" description="Pro residues" evidence="1">
    <location>
        <begin position="337"/>
        <end position="391"/>
    </location>
</feature>
<feature type="compositionally biased region" description="Basic and acidic residues" evidence="1">
    <location>
        <begin position="33"/>
        <end position="45"/>
    </location>
</feature>
<feature type="region of interest" description="Disordered" evidence="1">
    <location>
        <begin position="1"/>
        <end position="45"/>
    </location>
</feature>
<dbReference type="Pfam" id="PF12622">
    <property type="entry name" value="NpwBP"/>
    <property type="match status" value="1"/>
</dbReference>
<feature type="region of interest" description="Disordered" evidence="1">
    <location>
        <begin position="90"/>
        <end position="306"/>
    </location>
</feature>
<dbReference type="Proteomes" id="UP000077266">
    <property type="component" value="Unassembled WGS sequence"/>
</dbReference>
<feature type="compositionally biased region" description="Basic and acidic residues" evidence="1">
    <location>
        <begin position="107"/>
        <end position="121"/>
    </location>
</feature>
<feature type="compositionally biased region" description="Acidic residues" evidence="1">
    <location>
        <begin position="172"/>
        <end position="203"/>
    </location>
</feature>
<dbReference type="InParanoid" id="A0A165KUX8"/>
<evidence type="ECO:0000313" key="4">
    <source>
        <dbReference type="Proteomes" id="UP000077266"/>
    </source>
</evidence>